<organism evidence="2 3">
    <name type="scientific">Leifsonia aquatica</name>
    <name type="common">Corynebacterium aquaticum</name>
    <dbReference type="NCBI Taxonomy" id="144185"/>
    <lineage>
        <taxon>Bacteria</taxon>
        <taxon>Bacillati</taxon>
        <taxon>Actinomycetota</taxon>
        <taxon>Actinomycetes</taxon>
        <taxon>Micrococcales</taxon>
        <taxon>Microbacteriaceae</taxon>
        <taxon>Leifsonia</taxon>
    </lineage>
</organism>
<dbReference type="InterPro" id="IPR001466">
    <property type="entry name" value="Beta-lactam-related"/>
</dbReference>
<comment type="caution">
    <text evidence="2">The sequence shown here is derived from an EMBL/GenBank/DDBJ whole genome shotgun (WGS) entry which is preliminary data.</text>
</comment>
<evidence type="ECO:0000313" key="3">
    <source>
        <dbReference type="Proteomes" id="UP000538196"/>
    </source>
</evidence>
<evidence type="ECO:0000259" key="1">
    <source>
        <dbReference type="Pfam" id="PF00144"/>
    </source>
</evidence>
<dbReference type="AlphaFoldDB" id="A0A7W4USP4"/>
<dbReference type="InterPro" id="IPR052907">
    <property type="entry name" value="Beta-lactamase/esterase"/>
</dbReference>
<keyword evidence="3" id="KW-1185">Reference proteome</keyword>
<sequence length="390" mass="41661">MVDGFVAPGWREVRDAFAEAIGSEPDEGGSLSIRHHGEVVVDLWGGADPLSGSRWQRDTVTLGFSITKGAATVCLLQLVDRGLVGLDDRVAQHWPEFGAAGKEALTVRDVLTHRVGLPYIDLEPITRATDWDAVTSALAAQPSQYAPREWVVYHALSFGFLVGEIVRRVTGMPVGEYFAKHVADPLGVDFWIGQPASADEHYLPSLTRLVEAPPRPPEPASDVCEAAWRSAAQLPPIFARVDDRMGTEPFNQPEFRRAVIPAGNGVTNGRGLAAMYAACIGEVEGVRLLSDGIVREASENQAADALLPDCTGGTPLPAAWGLGFEISNPLNPMIGLGSFGHSGMGGRLGFAHPDTGVAFGFVSQRMLYPEGGLDPRWIPILAAVKDVVGL</sequence>
<reference evidence="2 3" key="1">
    <citation type="submission" date="2020-08" db="EMBL/GenBank/DDBJ databases">
        <title>Sequencing the genomes of 1000 actinobacteria strains.</title>
        <authorList>
            <person name="Klenk H.-P."/>
        </authorList>
    </citation>
    <scope>NUCLEOTIDE SEQUENCE [LARGE SCALE GENOMIC DNA]</scope>
    <source>
        <strain evidence="2 3">DSM 20146</strain>
    </source>
</reference>
<proteinExistence type="predicted"/>
<dbReference type="PANTHER" id="PTHR43319">
    <property type="entry name" value="BETA-LACTAMASE-RELATED"/>
    <property type="match status" value="1"/>
</dbReference>
<dbReference type="Pfam" id="PF00144">
    <property type="entry name" value="Beta-lactamase"/>
    <property type="match status" value="1"/>
</dbReference>
<evidence type="ECO:0000313" key="2">
    <source>
        <dbReference type="EMBL" id="MBB2965337.1"/>
    </source>
</evidence>
<dbReference type="PANTHER" id="PTHR43319:SF3">
    <property type="entry name" value="BETA-LACTAMASE-RELATED DOMAIN-CONTAINING PROTEIN"/>
    <property type="match status" value="1"/>
</dbReference>
<protein>
    <submittedName>
        <fullName evidence="2">CubicO group peptidase (Beta-lactamase class C family)</fullName>
    </submittedName>
</protein>
<dbReference type="RefSeq" id="WP_021759284.1">
    <property type="nucleotide sequence ID" value="NZ_JACHVP010000001.1"/>
</dbReference>
<dbReference type="SUPFAM" id="SSF56601">
    <property type="entry name" value="beta-lactamase/transpeptidase-like"/>
    <property type="match status" value="1"/>
</dbReference>
<gene>
    <name evidence="2" type="ORF">FHX33_000069</name>
</gene>
<dbReference type="EMBL" id="JACHVP010000001">
    <property type="protein sequence ID" value="MBB2965337.1"/>
    <property type="molecule type" value="Genomic_DNA"/>
</dbReference>
<dbReference type="Proteomes" id="UP000538196">
    <property type="component" value="Unassembled WGS sequence"/>
</dbReference>
<dbReference type="Gene3D" id="3.40.710.10">
    <property type="entry name" value="DD-peptidase/beta-lactamase superfamily"/>
    <property type="match status" value="1"/>
</dbReference>
<dbReference type="InterPro" id="IPR012338">
    <property type="entry name" value="Beta-lactam/transpept-like"/>
</dbReference>
<name>A0A7W4USP4_LEIAQ</name>
<accession>A0A7W4USP4</accession>
<feature type="domain" description="Beta-lactamase-related" evidence="1">
    <location>
        <begin position="27"/>
        <end position="374"/>
    </location>
</feature>